<organism evidence="1 2">
    <name type="scientific">Portunus trituberculatus</name>
    <name type="common">Swimming crab</name>
    <name type="synonym">Neptunus trituberculatus</name>
    <dbReference type="NCBI Taxonomy" id="210409"/>
    <lineage>
        <taxon>Eukaryota</taxon>
        <taxon>Metazoa</taxon>
        <taxon>Ecdysozoa</taxon>
        <taxon>Arthropoda</taxon>
        <taxon>Crustacea</taxon>
        <taxon>Multicrustacea</taxon>
        <taxon>Malacostraca</taxon>
        <taxon>Eumalacostraca</taxon>
        <taxon>Eucarida</taxon>
        <taxon>Decapoda</taxon>
        <taxon>Pleocyemata</taxon>
        <taxon>Brachyura</taxon>
        <taxon>Eubrachyura</taxon>
        <taxon>Portunoidea</taxon>
        <taxon>Portunidae</taxon>
        <taxon>Portuninae</taxon>
        <taxon>Portunus</taxon>
    </lineage>
</organism>
<comment type="caution">
    <text evidence="1">The sequence shown here is derived from an EMBL/GenBank/DDBJ whole genome shotgun (WGS) entry which is preliminary data.</text>
</comment>
<reference evidence="1 2" key="1">
    <citation type="submission" date="2019-05" db="EMBL/GenBank/DDBJ databases">
        <title>Another draft genome of Portunus trituberculatus and its Hox gene families provides insights of decapod evolution.</title>
        <authorList>
            <person name="Jeong J.-H."/>
            <person name="Song I."/>
            <person name="Kim S."/>
            <person name="Choi T."/>
            <person name="Kim D."/>
            <person name="Ryu S."/>
            <person name="Kim W."/>
        </authorList>
    </citation>
    <scope>NUCLEOTIDE SEQUENCE [LARGE SCALE GENOMIC DNA]</scope>
    <source>
        <tissue evidence="1">Muscle</tissue>
    </source>
</reference>
<evidence type="ECO:0000313" key="2">
    <source>
        <dbReference type="Proteomes" id="UP000324222"/>
    </source>
</evidence>
<proteinExistence type="predicted"/>
<dbReference type="EMBL" id="VSRR010006153">
    <property type="protein sequence ID" value="MPC44159.1"/>
    <property type="molecule type" value="Genomic_DNA"/>
</dbReference>
<name>A0A5B7FFZ8_PORTR</name>
<protein>
    <submittedName>
        <fullName evidence="1">Uncharacterized protein</fullName>
    </submittedName>
</protein>
<sequence length="71" mass="7976">MAQKDATFVSVTWSSILDLHLEARFLSTRKLLLRPGHLLTQGGSTKPQRGCPSCLLRENLDESKHNKSEPM</sequence>
<accession>A0A5B7FFZ8</accession>
<dbReference type="AlphaFoldDB" id="A0A5B7FFZ8"/>
<gene>
    <name evidence="1" type="ORF">E2C01_037823</name>
</gene>
<evidence type="ECO:0000313" key="1">
    <source>
        <dbReference type="EMBL" id="MPC44159.1"/>
    </source>
</evidence>
<dbReference type="Proteomes" id="UP000324222">
    <property type="component" value="Unassembled WGS sequence"/>
</dbReference>
<keyword evidence="2" id="KW-1185">Reference proteome</keyword>